<dbReference type="AlphaFoldDB" id="A0AAW9RBC0"/>
<dbReference type="InterPro" id="IPR008792">
    <property type="entry name" value="PQQD"/>
</dbReference>
<keyword evidence="2" id="KW-1185">Reference proteome</keyword>
<comment type="caution">
    <text evidence="1">The sequence shown here is derived from an EMBL/GenBank/DDBJ whole genome shotgun (WGS) entry which is preliminary data.</text>
</comment>
<dbReference type="Gene3D" id="1.10.10.1150">
    <property type="entry name" value="Coenzyme PQQ synthesis protein D (PqqD)"/>
    <property type="match status" value="1"/>
</dbReference>
<evidence type="ECO:0000313" key="2">
    <source>
        <dbReference type="Proteomes" id="UP001359886"/>
    </source>
</evidence>
<proteinExistence type="predicted"/>
<organism evidence="1 2">
    <name type="scientific">Elongatibacter sediminis</name>
    <dbReference type="NCBI Taxonomy" id="3119006"/>
    <lineage>
        <taxon>Bacteria</taxon>
        <taxon>Pseudomonadati</taxon>
        <taxon>Pseudomonadota</taxon>
        <taxon>Gammaproteobacteria</taxon>
        <taxon>Chromatiales</taxon>
        <taxon>Wenzhouxiangellaceae</taxon>
        <taxon>Elongatibacter</taxon>
    </lineage>
</organism>
<dbReference type="EMBL" id="JAZHOG010000002">
    <property type="protein sequence ID" value="MEJ8566866.1"/>
    <property type="molecule type" value="Genomic_DNA"/>
</dbReference>
<dbReference type="Proteomes" id="UP001359886">
    <property type="component" value="Unassembled WGS sequence"/>
</dbReference>
<evidence type="ECO:0000313" key="1">
    <source>
        <dbReference type="EMBL" id="MEJ8566866.1"/>
    </source>
</evidence>
<protein>
    <submittedName>
        <fullName evidence="1">PqqD family protein</fullName>
    </submittedName>
</protein>
<dbReference type="InterPro" id="IPR041881">
    <property type="entry name" value="PqqD_sf"/>
</dbReference>
<sequence>MNSKNFARDQIFELSDQVLSQEVRGETVLLDLASEKYFGLDPVATRVWQLLEAGMTLGDVFETLLGEFDVEPGQLEDDIHSLLVSLNEAGLIRPSARPVES</sequence>
<gene>
    <name evidence="1" type="ORF">V3330_04460</name>
</gene>
<accession>A0AAW9RBC0</accession>
<dbReference type="Pfam" id="PF05402">
    <property type="entry name" value="PqqD"/>
    <property type="match status" value="1"/>
</dbReference>
<reference evidence="1 2" key="1">
    <citation type="submission" date="2024-02" db="EMBL/GenBank/DDBJ databases">
        <title>A novel Wenzhouxiangellaceae bacterium, isolated from coastal sediments.</title>
        <authorList>
            <person name="Du Z.-J."/>
            <person name="Ye Y.-Q."/>
            <person name="Zhang X.-Y."/>
        </authorList>
    </citation>
    <scope>NUCLEOTIDE SEQUENCE [LARGE SCALE GENOMIC DNA]</scope>
    <source>
        <strain evidence="1 2">CH-27</strain>
    </source>
</reference>
<name>A0AAW9RBC0_9GAMM</name>